<feature type="compositionally biased region" description="Low complexity" evidence="1">
    <location>
        <begin position="201"/>
        <end position="229"/>
    </location>
</feature>
<feature type="region of interest" description="Disordered" evidence="1">
    <location>
        <begin position="188"/>
        <end position="231"/>
    </location>
</feature>
<evidence type="ECO:0008006" key="3">
    <source>
        <dbReference type="Google" id="ProtNLM"/>
    </source>
</evidence>
<sequence>MSSAFADTYNMVAILAKFDAIKHSTDVTRLQALVDRKKVVISDAVIREVLRLDDAEGVDYLPNEEIFTGLARMGFVRNVESSSKFYMYPRFIQLIIQNQIGDLSTHSTKYISPALTQKVLTNMRRIRKGFSRVETPLFEGMLVVREDMVADIREEHILDDTVVAAAQEVVPTAALEDVLPAVLEDVHDEFTPSPAPPTPLPRLSQDIPSISQAQSPPTQPQSSTPAQPQGADFPISLLQTALDACAALTLRVEHLEHDKKAQTLKITKLKKRVTKLERVNKGRMIVELDRDEEVELIGDKEKSKEVKDIVGDAQVKRRQGRQAKKQAKIYQIDLDHPLKVLSMQEDDSEVQEAVTIIPTAKPIVLAATPIVIPVTAAYSRRRKRVIIRDPKEESTPVKSDETKSKDKGKGILIEEPKPIKKKDQLELNEEYQVMKKRPQTKAQARKNMMIYLKNTEGFKLDYFKRQSYDDIRLLFEAKFNKNLEFLMKSKEKIEAKEVKDLKQHLEIVLDEDDDVYTEATPLARKVPVVGYQVILVNNKPQYKIIRVDGTHQLYTSFLTLLKNFDRDDLETLWNIVKERFSTSKPNNFSDEYLLTTLKMMFGRPDGQDNGRIVGLKLLLILLILLLAFRVDAAKELEENTKCFSAAGEELSPAKHKLMLLSEGQSLHASRPSKLCARARSVDDMPYRTQASKEYIRWVF</sequence>
<organism evidence="2">
    <name type="scientific">Tanacetum cinerariifolium</name>
    <name type="common">Dalmatian daisy</name>
    <name type="synonym">Chrysanthemum cinerariifolium</name>
    <dbReference type="NCBI Taxonomy" id="118510"/>
    <lineage>
        <taxon>Eukaryota</taxon>
        <taxon>Viridiplantae</taxon>
        <taxon>Streptophyta</taxon>
        <taxon>Embryophyta</taxon>
        <taxon>Tracheophyta</taxon>
        <taxon>Spermatophyta</taxon>
        <taxon>Magnoliopsida</taxon>
        <taxon>eudicotyledons</taxon>
        <taxon>Gunneridae</taxon>
        <taxon>Pentapetalae</taxon>
        <taxon>asterids</taxon>
        <taxon>campanulids</taxon>
        <taxon>Asterales</taxon>
        <taxon>Asteraceae</taxon>
        <taxon>Asteroideae</taxon>
        <taxon>Anthemideae</taxon>
        <taxon>Anthemidinae</taxon>
        <taxon>Tanacetum</taxon>
    </lineage>
</organism>
<name>A0A6L2LIQ2_TANCI</name>
<dbReference type="EMBL" id="BKCJ010004436">
    <property type="protein sequence ID" value="GEU61030.1"/>
    <property type="molecule type" value="Genomic_DNA"/>
</dbReference>
<protein>
    <recommendedName>
        <fullName evidence="3">Synaptobrevin, longin-like domain protein</fullName>
    </recommendedName>
</protein>
<reference evidence="2" key="1">
    <citation type="journal article" date="2019" name="Sci. Rep.">
        <title>Draft genome of Tanacetum cinerariifolium, the natural source of mosquito coil.</title>
        <authorList>
            <person name="Yamashiro T."/>
            <person name="Shiraishi A."/>
            <person name="Satake H."/>
            <person name="Nakayama K."/>
        </authorList>
    </citation>
    <scope>NUCLEOTIDE SEQUENCE</scope>
</reference>
<dbReference type="AlphaFoldDB" id="A0A6L2LIQ2"/>
<gene>
    <name evidence="2" type="ORF">Tci_033008</name>
</gene>
<evidence type="ECO:0000256" key="1">
    <source>
        <dbReference type="SAM" id="MobiDB-lite"/>
    </source>
</evidence>
<evidence type="ECO:0000313" key="2">
    <source>
        <dbReference type="EMBL" id="GEU61030.1"/>
    </source>
</evidence>
<comment type="caution">
    <text evidence="2">The sequence shown here is derived from an EMBL/GenBank/DDBJ whole genome shotgun (WGS) entry which is preliminary data.</text>
</comment>
<proteinExistence type="predicted"/>
<accession>A0A6L2LIQ2</accession>